<protein>
    <recommendedName>
        <fullName evidence="4">Integral membrane protein</fullName>
    </recommendedName>
</protein>
<accession>A0ABQ3U339</accession>
<dbReference type="Proteomes" id="UP001054854">
    <property type="component" value="Unassembled WGS sequence"/>
</dbReference>
<name>A0ABQ3U339_STRHY</name>
<feature type="transmembrane region" description="Helical" evidence="1">
    <location>
        <begin position="78"/>
        <end position="99"/>
    </location>
</feature>
<evidence type="ECO:0000256" key="1">
    <source>
        <dbReference type="SAM" id="Phobius"/>
    </source>
</evidence>
<keyword evidence="3" id="KW-1185">Reference proteome</keyword>
<keyword evidence="1" id="KW-1133">Transmembrane helix</keyword>
<sequence length="105" mass="10346">MNLSIDLVTLADKGDDDKGGSLIPGAKPTPIPGMSGPVGELMGYGLWLLLLAGVAGLGVGIYKLAVSDKSRHGGGSEPFKWMGGGGAAILLSGSLLSIVNGVVGG</sequence>
<dbReference type="EMBL" id="BNEK01000005">
    <property type="protein sequence ID" value="GHJ30024.1"/>
    <property type="molecule type" value="Genomic_DNA"/>
</dbReference>
<keyword evidence="1" id="KW-0812">Transmembrane</keyword>
<evidence type="ECO:0000313" key="3">
    <source>
        <dbReference type="Proteomes" id="UP001054854"/>
    </source>
</evidence>
<evidence type="ECO:0008006" key="4">
    <source>
        <dbReference type="Google" id="ProtNLM"/>
    </source>
</evidence>
<organism evidence="2 3">
    <name type="scientific">Streptomyces hygroscopicus</name>
    <dbReference type="NCBI Taxonomy" id="1912"/>
    <lineage>
        <taxon>Bacteria</taxon>
        <taxon>Bacillati</taxon>
        <taxon>Actinomycetota</taxon>
        <taxon>Actinomycetes</taxon>
        <taxon>Kitasatosporales</taxon>
        <taxon>Streptomycetaceae</taxon>
        <taxon>Streptomyces</taxon>
        <taxon>Streptomyces violaceusniger group</taxon>
    </lineage>
</organism>
<reference evidence="2" key="1">
    <citation type="submission" date="2024-05" db="EMBL/GenBank/DDBJ databases">
        <title>Whole genome shotgun sequence of Streptomyces hygroscopicus NBRC 113678.</title>
        <authorList>
            <person name="Komaki H."/>
            <person name="Tamura T."/>
        </authorList>
    </citation>
    <scope>NUCLEOTIDE SEQUENCE</scope>
    <source>
        <strain evidence="2">N11-34</strain>
    </source>
</reference>
<keyword evidence="1" id="KW-0472">Membrane</keyword>
<evidence type="ECO:0000313" key="2">
    <source>
        <dbReference type="EMBL" id="GHJ30024.1"/>
    </source>
</evidence>
<feature type="transmembrane region" description="Helical" evidence="1">
    <location>
        <begin position="44"/>
        <end position="66"/>
    </location>
</feature>
<proteinExistence type="predicted"/>
<comment type="caution">
    <text evidence="2">The sequence shown here is derived from an EMBL/GenBank/DDBJ whole genome shotgun (WGS) entry which is preliminary data.</text>
</comment>
<gene>
    <name evidence="2" type="ORF">TPA0910_44570</name>
</gene>